<evidence type="ECO:0000256" key="1">
    <source>
        <dbReference type="SAM" id="Phobius"/>
    </source>
</evidence>
<sequence length="388" mass="43609">MILMWLGSFVLMMFGLSTSQKYAAEFFAGLQKKFFDKGLDTNLGTMFIRAADVVLLETSPQKSLYAGMGLYNLRVLALRPSTLVMCLSTLGAWWVLILGFLFMSFNGLFLMGLCSLMFLSPFVSVKVDKVLKWIFFTGLFLLGGEIMLRNSSILQSTLGESDLVFFLADGRFPAMLGLLLAGIVLSLIVQIEFWTLALGLSLLFTNVLSLNGAIGLLAGERIGRMLLFWWHTRSLNQDCRRLGTQFAVVSSLGAFVGLVMAGVVRETVNLGYSTGMASFQDKSLQFMMLFIVILLFQFIAQMIWGHFAVQFKVDEMQEPKYISKSWFRPEFFSTTSMAWAKGKVHKRLSEIRYHVAGLGTLKEGQVPEHIQARLKAEEEQLTVIEKLF</sequence>
<feature type="transmembrane region" description="Helical" evidence="1">
    <location>
        <begin position="108"/>
        <end position="127"/>
    </location>
</feature>
<dbReference type="Proteomes" id="UP001152321">
    <property type="component" value="Unassembled WGS sequence"/>
</dbReference>
<dbReference type="EMBL" id="JANRMI010000003">
    <property type="protein sequence ID" value="MDG0816993.1"/>
    <property type="molecule type" value="Genomic_DNA"/>
</dbReference>
<protein>
    <submittedName>
        <fullName evidence="2">Uncharacterized protein</fullName>
    </submittedName>
</protein>
<comment type="caution">
    <text evidence="2">The sequence shown here is derived from an EMBL/GenBank/DDBJ whole genome shotgun (WGS) entry which is preliminary data.</text>
</comment>
<keyword evidence="1" id="KW-0812">Transmembrane</keyword>
<accession>A0ABT6DPC5</accession>
<proteinExistence type="predicted"/>
<name>A0ABT6DPC5_9BACT</name>
<organism evidence="2 3">
    <name type="scientific">Bdellovibrio svalbardensis</name>
    <dbReference type="NCBI Taxonomy" id="2972972"/>
    <lineage>
        <taxon>Bacteria</taxon>
        <taxon>Pseudomonadati</taxon>
        <taxon>Bdellovibrionota</taxon>
        <taxon>Bdellovibrionia</taxon>
        <taxon>Bdellovibrionales</taxon>
        <taxon>Pseudobdellovibrionaceae</taxon>
        <taxon>Bdellovibrio</taxon>
    </lineage>
</organism>
<feature type="transmembrane region" description="Helical" evidence="1">
    <location>
        <begin position="133"/>
        <end position="151"/>
    </location>
</feature>
<feature type="transmembrane region" description="Helical" evidence="1">
    <location>
        <begin position="284"/>
        <end position="307"/>
    </location>
</feature>
<gene>
    <name evidence="2" type="ORF">NWE73_11495</name>
</gene>
<dbReference type="RefSeq" id="WP_277578470.1">
    <property type="nucleotide sequence ID" value="NZ_JANRMI010000003.1"/>
</dbReference>
<evidence type="ECO:0000313" key="3">
    <source>
        <dbReference type="Proteomes" id="UP001152321"/>
    </source>
</evidence>
<feature type="transmembrane region" description="Helical" evidence="1">
    <location>
        <begin position="82"/>
        <end position="101"/>
    </location>
</feature>
<feature type="transmembrane region" description="Helical" evidence="1">
    <location>
        <begin position="197"/>
        <end position="218"/>
    </location>
</feature>
<reference evidence="2" key="1">
    <citation type="submission" date="2022-08" db="EMBL/GenBank/DDBJ databases">
        <title>Novel Bdellovibrio Species Isolated from Svalbard: Designation Bdellovibrio svalbardensis.</title>
        <authorList>
            <person name="Mitchell R.J."/>
            <person name="Choi S.Y."/>
        </authorList>
    </citation>
    <scope>NUCLEOTIDE SEQUENCE</scope>
    <source>
        <strain evidence="2">PAP01</strain>
    </source>
</reference>
<keyword evidence="1" id="KW-0472">Membrane</keyword>
<evidence type="ECO:0000313" key="2">
    <source>
        <dbReference type="EMBL" id="MDG0816993.1"/>
    </source>
</evidence>
<feature type="transmembrane region" description="Helical" evidence="1">
    <location>
        <begin position="172"/>
        <end position="191"/>
    </location>
</feature>
<keyword evidence="1" id="KW-1133">Transmembrane helix</keyword>
<keyword evidence="3" id="KW-1185">Reference proteome</keyword>
<feature type="transmembrane region" description="Helical" evidence="1">
    <location>
        <begin position="242"/>
        <end position="264"/>
    </location>
</feature>